<accession>A0A378N8C7</accession>
<dbReference type="Proteomes" id="UP000254802">
    <property type="component" value="Unassembled WGS sequence"/>
</dbReference>
<sequence>MCLQIGKLFSQPELVGVLSSDVVRGKENFRFSYDNEWLSSPYVQQIDPNLYLYPGEQYSTDTQKFSYLFRFLP</sequence>
<evidence type="ECO:0000313" key="2">
    <source>
        <dbReference type="Proteomes" id="UP000254802"/>
    </source>
</evidence>
<reference evidence="1 2" key="1">
    <citation type="submission" date="2018-06" db="EMBL/GenBank/DDBJ databases">
        <authorList>
            <consortium name="Pathogen Informatics"/>
            <person name="Doyle S."/>
        </authorList>
    </citation>
    <scope>NUCLEOTIDE SEQUENCE [LARGE SCALE GENOMIC DNA]</scope>
    <source>
        <strain evidence="1 2">NCTC10638</strain>
    </source>
</reference>
<name>A0A378N8C7_MANHA</name>
<evidence type="ECO:0000313" key="1">
    <source>
        <dbReference type="EMBL" id="STY64097.1"/>
    </source>
</evidence>
<organism evidence="1 2">
    <name type="scientific">Mannheimia haemolytica</name>
    <name type="common">Pasteurella haemolytica</name>
    <dbReference type="NCBI Taxonomy" id="75985"/>
    <lineage>
        <taxon>Bacteria</taxon>
        <taxon>Pseudomonadati</taxon>
        <taxon>Pseudomonadota</taxon>
        <taxon>Gammaproteobacteria</taxon>
        <taxon>Pasteurellales</taxon>
        <taxon>Pasteurellaceae</taxon>
        <taxon>Mannheimia</taxon>
    </lineage>
</organism>
<evidence type="ECO:0008006" key="3">
    <source>
        <dbReference type="Google" id="ProtNLM"/>
    </source>
</evidence>
<dbReference type="EMBL" id="UGPN01000002">
    <property type="protein sequence ID" value="STY64097.1"/>
    <property type="molecule type" value="Genomic_DNA"/>
</dbReference>
<dbReference type="AlphaFoldDB" id="A0A378N8C7"/>
<proteinExistence type="predicted"/>
<protein>
    <recommendedName>
        <fullName evidence="3">HipA N-terminal subdomain 1 domain-containing protein</fullName>
    </recommendedName>
</protein>
<gene>
    <name evidence="1" type="ORF">NCTC10638_03272</name>
</gene>